<dbReference type="Proteomes" id="UP000807342">
    <property type="component" value="Unassembled WGS sequence"/>
</dbReference>
<accession>A0A9P5WXZ3</accession>
<evidence type="ECO:0000313" key="3">
    <source>
        <dbReference type="Proteomes" id="UP000807342"/>
    </source>
</evidence>
<feature type="compositionally biased region" description="Polar residues" evidence="1">
    <location>
        <begin position="170"/>
        <end position="182"/>
    </location>
</feature>
<sequence length="278" mass="29254">ELLEKYSNAYQLSWVVDGFHKEENAGPGVRSSATEDQEAKESDGDAVGLGGDDHTSTGADELSDSSSLCEPGPGQSEYSDFGGSISGGESEDGTSSRDKDGSGSGDDEGAESGTGAPSIPVQQYVTIRALNLKDTNRLWGRGTTVFEVITLEDFKAKNVERLPEFDSENEVSLSNSSTAVQESASSTAVHRSTSSSSTLRIVLEEVPFEAHILQKSGLATSRLHDCGYVKSGGKNVETLEFIRHGLSPGAAQSSSASIDSRAPEQLTSGHDAATKRTQ</sequence>
<proteinExistence type="predicted"/>
<evidence type="ECO:0000256" key="1">
    <source>
        <dbReference type="SAM" id="MobiDB-lite"/>
    </source>
</evidence>
<protein>
    <submittedName>
        <fullName evidence="2">Uncharacterized protein</fullName>
    </submittedName>
</protein>
<organism evidence="2 3">
    <name type="scientific">Macrolepiota fuliginosa MF-IS2</name>
    <dbReference type="NCBI Taxonomy" id="1400762"/>
    <lineage>
        <taxon>Eukaryota</taxon>
        <taxon>Fungi</taxon>
        <taxon>Dikarya</taxon>
        <taxon>Basidiomycota</taxon>
        <taxon>Agaricomycotina</taxon>
        <taxon>Agaricomycetes</taxon>
        <taxon>Agaricomycetidae</taxon>
        <taxon>Agaricales</taxon>
        <taxon>Agaricineae</taxon>
        <taxon>Agaricaceae</taxon>
        <taxon>Macrolepiota</taxon>
    </lineage>
</organism>
<dbReference type="AlphaFoldDB" id="A0A9P5WXZ3"/>
<reference evidence="2" key="1">
    <citation type="submission" date="2020-11" db="EMBL/GenBank/DDBJ databases">
        <authorList>
            <consortium name="DOE Joint Genome Institute"/>
            <person name="Ahrendt S."/>
            <person name="Riley R."/>
            <person name="Andreopoulos W."/>
            <person name="Labutti K."/>
            <person name="Pangilinan J."/>
            <person name="Ruiz-Duenas F.J."/>
            <person name="Barrasa J.M."/>
            <person name="Sanchez-Garcia M."/>
            <person name="Camarero S."/>
            <person name="Miyauchi S."/>
            <person name="Serrano A."/>
            <person name="Linde D."/>
            <person name="Babiker R."/>
            <person name="Drula E."/>
            <person name="Ayuso-Fernandez I."/>
            <person name="Pacheco R."/>
            <person name="Padilla G."/>
            <person name="Ferreira P."/>
            <person name="Barriuso J."/>
            <person name="Kellner H."/>
            <person name="Castanera R."/>
            <person name="Alfaro M."/>
            <person name="Ramirez L."/>
            <person name="Pisabarro A.G."/>
            <person name="Kuo A."/>
            <person name="Tritt A."/>
            <person name="Lipzen A."/>
            <person name="He G."/>
            <person name="Yan M."/>
            <person name="Ng V."/>
            <person name="Cullen D."/>
            <person name="Martin F."/>
            <person name="Rosso M.-N."/>
            <person name="Henrissat B."/>
            <person name="Hibbett D."/>
            <person name="Martinez A.T."/>
            <person name="Grigoriev I.V."/>
        </authorList>
    </citation>
    <scope>NUCLEOTIDE SEQUENCE</scope>
    <source>
        <strain evidence="2">MF-IS2</strain>
    </source>
</reference>
<dbReference type="EMBL" id="MU154452">
    <property type="protein sequence ID" value="KAF9439396.1"/>
    <property type="molecule type" value="Genomic_DNA"/>
</dbReference>
<comment type="caution">
    <text evidence="2">The sequence shown here is derived from an EMBL/GenBank/DDBJ whole genome shotgun (WGS) entry which is preliminary data.</text>
</comment>
<gene>
    <name evidence="2" type="ORF">P691DRAFT_786987</name>
</gene>
<feature type="non-terminal residue" evidence="2">
    <location>
        <position position="1"/>
    </location>
</feature>
<evidence type="ECO:0000313" key="2">
    <source>
        <dbReference type="EMBL" id="KAF9439396.1"/>
    </source>
</evidence>
<feature type="compositionally biased region" description="Low complexity" evidence="1">
    <location>
        <begin position="183"/>
        <end position="196"/>
    </location>
</feature>
<feature type="region of interest" description="Disordered" evidence="1">
    <location>
        <begin position="248"/>
        <end position="278"/>
    </location>
</feature>
<feature type="non-terminal residue" evidence="2">
    <location>
        <position position="278"/>
    </location>
</feature>
<feature type="region of interest" description="Disordered" evidence="1">
    <location>
        <begin position="22"/>
        <end position="119"/>
    </location>
</feature>
<name>A0A9P5WXZ3_9AGAR</name>
<feature type="region of interest" description="Disordered" evidence="1">
    <location>
        <begin position="170"/>
        <end position="196"/>
    </location>
</feature>
<keyword evidence="3" id="KW-1185">Reference proteome</keyword>